<keyword evidence="6 12" id="KW-1133">Transmembrane helix</keyword>
<dbReference type="InterPro" id="IPR017938">
    <property type="entry name" value="Riboflavin_synthase-like_b-brl"/>
</dbReference>
<dbReference type="Pfam" id="PF08030">
    <property type="entry name" value="NAD_binding_6"/>
    <property type="match status" value="1"/>
</dbReference>
<dbReference type="AlphaFoldDB" id="A0A8C4RKT1"/>
<comment type="catalytic activity">
    <reaction evidence="11">
        <text>NADPH + 2 O2 = 2 superoxide + NADP(+) + H(+)</text>
        <dbReference type="Rhea" id="RHEA:63180"/>
        <dbReference type="ChEBI" id="CHEBI:15378"/>
        <dbReference type="ChEBI" id="CHEBI:15379"/>
        <dbReference type="ChEBI" id="CHEBI:18421"/>
        <dbReference type="ChEBI" id="CHEBI:57783"/>
        <dbReference type="ChEBI" id="CHEBI:58349"/>
    </reaction>
</comment>
<dbReference type="InterPro" id="IPR039261">
    <property type="entry name" value="FNR_nucleotide-bd"/>
</dbReference>
<feature type="transmembrane region" description="Helical" evidence="12">
    <location>
        <begin position="183"/>
        <end position="210"/>
    </location>
</feature>
<evidence type="ECO:0000256" key="3">
    <source>
        <dbReference type="ARBA" id="ARBA00022617"/>
    </source>
</evidence>
<reference evidence="14" key="1">
    <citation type="submission" date="2021-06" db="EMBL/GenBank/DDBJ databases">
        <authorList>
            <consortium name="Wellcome Sanger Institute Data Sharing"/>
        </authorList>
    </citation>
    <scope>NUCLEOTIDE SEQUENCE [LARGE SCALE GENOMIC DNA]</scope>
</reference>
<keyword evidence="5" id="KW-0479">Metal-binding</keyword>
<dbReference type="SUPFAM" id="SSF63380">
    <property type="entry name" value="Riboflavin synthase domain-like"/>
    <property type="match status" value="1"/>
</dbReference>
<dbReference type="PROSITE" id="PS51384">
    <property type="entry name" value="FAD_FR"/>
    <property type="match status" value="1"/>
</dbReference>
<dbReference type="Gene3D" id="3.40.50.80">
    <property type="entry name" value="Nucleotide-binding domain of ferredoxin-NADP reductase (FNR) module"/>
    <property type="match status" value="1"/>
</dbReference>
<dbReference type="InterPro" id="IPR000778">
    <property type="entry name" value="Cyt_b245_heavy_chain"/>
</dbReference>
<evidence type="ECO:0000256" key="1">
    <source>
        <dbReference type="ARBA" id="ARBA00004651"/>
    </source>
</evidence>
<dbReference type="SFLD" id="SFLDS00052">
    <property type="entry name" value="Ferric_Reductase_Domain"/>
    <property type="match status" value="1"/>
</dbReference>
<dbReference type="Pfam" id="PF01794">
    <property type="entry name" value="Ferric_reduct"/>
    <property type="match status" value="1"/>
</dbReference>
<dbReference type="SFLD" id="SFLDG01168">
    <property type="entry name" value="Ferric_reductase_subgroup_(FRE"/>
    <property type="match status" value="1"/>
</dbReference>
<dbReference type="PANTHER" id="PTHR11972:SF12">
    <property type="entry name" value="NADPH OXIDASE 3"/>
    <property type="match status" value="1"/>
</dbReference>
<protein>
    <submittedName>
        <fullName evidence="14">NADPH oxidase 3</fullName>
    </submittedName>
</protein>
<dbReference type="GO" id="GO:0046872">
    <property type="term" value="F:metal ion binding"/>
    <property type="evidence" value="ECO:0007669"/>
    <property type="project" value="UniProtKB-KW"/>
</dbReference>
<evidence type="ECO:0000256" key="5">
    <source>
        <dbReference type="ARBA" id="ARBA00022723"/>
    </source>
</evidence>
<dbReference type="GeneTree" id="ENSGT00940000160501"/>
<dbReference type="GO" id="GO:0006952">
    <property type="term" value="P:defense response"/>
    <property type="evidence" value="ECO:0007669"/>
    <property type="project" value="TreeGrafter"/>
</dbReference>
<dbReference type="Proteomes" id="UP000694620">
    <property type="component" value="Chromosome 3"/>
</dbReference>
<comment type="subcellular location">
    <subcellularLocation>
        <location evidence="1">Cell membrane</location>
        <topology evidence="1">Multi-pass membrane protein</topology>
    </subcellularLocation>
</comment>
<reference evidence="14" key="3">
    <citation type="submission" date="2025-09" db="UniProtKB">
        <authorList>
            <consortium name="Ensembl"/>
        </authorList>
    </citation>
    <scope>IDENTIFICATION</scope>
</reference>
<evidence type="ECO:0000256" key="9">
    <source>
        <dbReference type="ARBA" id="ARBA00023136"/>
    </source>
</evidence>
<organism evidence="14 15">
    <name type="scientific">Erpetoichthys calabaricus</name>
    <name type="common">Rope fish</name>
    <name type="synonym">Calamoichthys calabaricus</name>
    <dbReference type="NCBI Taxonomy" id="27687"/>
    <lineage>
        <taxon>Eukaryota</taxon>
        <taxon>Metazoa</taxon>
        <taxon>Chordata</taxon>
        <taxon>Craniata</taxon>
        <taxon>Vertebrata</taxon>
        <taxon>Euteleostomi</taxon>
        <taxon>Actinopterygii</taxon>
        <taxon>Polypteriformes</taxon>
        <taxon>Polypteridae</taxon>
        <taxon>Erpetoichthys</taxon>
    </lineage>
</organism>
<keyword evidence="9 12" id="KW-0472">Membrane</keyword>
<dbReference type="InterPro" id="IPR013121">
    <property type="entry name" value="Fe_red_NAD-bd_6"/>
</dbReference>
<keyword evidence="15" id="KW-1185">Reference proteome</keyword>
<dbReference type="InterPro" id="IPR013130">
    <property type="entry name" value="Fe3_Rdtase_TM_dom"/>
</dbReference>
<feature type="transmembrane region" description="Helical" evidence="12">
    <location>
        <begin position="121"/>
        <end position="141"/>
    </location>
</feature>
<gene>
    <name evidence="14" type="primary">NOX3</name>
</gene>
<dbReference type="Pfam" id="PF08022">
    <property type="entry name" value="FAD_binding_8"/>
    <property type="match status" value="1"/>
</dbReference>
<dbReference type="GO" id="GO:0016175">
    <property type="term" value="F:superoxide-generating NAD(P)H oxidase activity"/>
    <property type="evidence" value="ECO:0007669"/>
    <property type="project" value="TreeGrafter"/>
</dbReference>
<reference evidence="14" key="2">
    <citation type="submission" date="2025-08" db="UniProtKB">
        <authorList>
            <consortium name="Ensembl"/>
        </authorList>
    </citation>
    <scope>IDENTIFICATION</scope>
</reference>
<accession>A0A8C4RKT1</accession>
<evidence type="ECO:0000313" key="14">
    <source>
        <dbReference type="Ensembl" id="ENSECRP00000004012.1"/>
    </source>
</evidence>
<keyword evidence="3" id="KW-0349">Heme</keyword>
<feature type="transmembrane region" description="Helical" evidence="12">
    <location>
        <begin position="40"/>
        <end position="59"/>
    </location>
</feature>
<evidence type="ECO:0000256" key="8">
    <source>
        <dbReference type="ARBA" id="ARBA00023004"/>
    </source>
</evidence>
<dbReference type="PANTHER" id="PTHR11972">
    <property type="entry name" value="NADPH OXIDASE"/>
    <property type="match status" value="1"/>
</dbReference>
<keyword evidence="4 12" id="KW-0812">Transmembrane</keyword>
<evidence type="ECO:0000256" key="10">
    <source>
        <dbReference type="ARBA" id="ARBA00023180"/>
    </source>
</evidence>
<feature type="domain" description="FAD-binding FR-type" evidence="13">
    <location>
        <begin position="305"/>
        <end position="415"/>
    </location>
</feature>
<sequence>MDIWRDLCAAYYKHKLDLYWDKQIQYTLTNETFHNWNTNVIWLGLNALLFVNIFLLYSNSDGYIYTRIILGVRLAWARASAMCLNLNCMLILLPVSRNLISFLRGSCTVTLRRQLDKSITFHLKYICMFLISVIHVVAHLFNIKRYHEGQSHEAQELLMTLSSLGKNINESYLNPIRTYDTTLVYTFFLISVPGLSGVIMTVVLILMITSSTKVIRKSFYEIFWFTHHLFVVFFIGLVVHGVGGIVRGQTSPSLSKHNASYCKDHLYEWGNVSMCPLPEFAGNKPVTWRWVIVPLIIYICERILRYYRSMKTVVITKVVTHPSDVIEVQMKKKDFRMEPGQYVYLQCPQISHFEWHPFTLTSAPEDDYFSVHVRVVGDWTNALKEIFLAQGKCFKMTPDFIKIALDGPYGSASTDVFDYRISICIAAGIGVTPFASVLKSIWYKCCDPSKKMKLQKIYFFWICRDTSAFEWFADLLHSLEVQLTEKGKRHFLSYHIFLTGWSDIEAAHIALHCDEKRDVITGLQQKTFYGRPNWNAEFRRIADSHPCSNIGVFSCGPKSLSRTLSKLCNYFSSADPRRVHFHYNKERF</sequence>
<feature type="transmembrane region" description="Helical" evidence="12">
    <location>
        <begin position="222"/>
        <end position="246"/>
    </location>
</feature>
<evidence type="ECO:0000259" key="13">
    <source>
        <dbReference type="PROSITE" id="PS51384"/>
    </source>
</evidence>
<dbReference type="InterPro" id="IPR017927">
    <property type="entry name" value="FAD-bd_FR_type"/>
</dbReference>
<dbReference type="SUPFAM" id="SSF52343">
    <property type="entry name" value="Ferredoxin reductase-like, C-terminal NADP-linked domain"/>
    <property type="match status" value="1"/>
</dbReference>
<evidence type="ECO:0000256" key="11">
    <source>
        <dbReference type="ARBA" id="ARBA00049908"/>
    </source>
</evidence>
<dbReference type="Ensembl" id="ENSECRT00000004076.1">
    <property type="protein sequence ID" value="ENSECRP00000004012.1"/>
    <property type="gene ID" value="ENSECRG00000002409.1"/>
</dbReference>
<evidence type="ECO:0000256" key="12">
    <source>
        <dbReference type="SAM" id="Phobius"/>
    </source>
</evidence>
<dbReference type="FunFam" id="3.40.50.80:FF:000004">
    <property type="entry name" value="NADPH oxidase isoform 2"/>
    <property type="match status" value="1"/>
</dbReference>
<dbReference type="Gene3D" id="2.40.30.10">
    <property type="entry name" value="Translation factors"/>
    <property type="match status" value="1"/>
</dbReference>
<evidence type="ECO:0000256" key="2">
    <source>
        <dbReference type="ARBA" id="ARBA00022475"/>
    </source>
</evidence>
<evidence type="ECO:0000313" key="15">
    <source>
        <dbReference type="Proteomes" id="UP000694620"/>
    </source>
</evidence>
<dbReference type="GO" id="GO:0043020">
    <property type="term" value="C:NADPH oxidase complex"/>
    <property type="evidence" value="ECO:0007669"/>
    <property type="project" value="TreeGrafter"/>
</dbReference>
<dbReference type="GO" id="GO:0042554">
    <property type="term" value="P:superoxide anion generation"/>
    <property type="evidence" value="ECO:0007669"/>
    <property type="project" value="TreeGrafter"/>
</dbReference>
<evidence type="ECO:0000256" key="6">
    <source>
        <dbReference type="ARBA" id="ARBA00022989"/>
    </source>
</evidence>
<dbReference type="InterPro" id="IPR013112">
    <property type="entry name" value="FAD-bd_8"/>
</dbReference>
<dbReference type="CDD" id="cd06186">
    <property type="entry name" value="NOX_Duox_like_FAD_NADP"/>
    <property type="match status" value="1"/>
</dbReference>
<name>A0A8C4RKT1_ERPCA</name>
<dbReference type="FunFam" id="2.40.30.10:FF:000030">
    <property type="entry name" value="cytochrome b-245 heavy chain"/>
    <property type="match status" value="1"/>
</dbReference>
<keyword evidence="7" id="KW-0560">Oxidoreductase</keyword>
<proteinExistence type="predicted"/>
<keyword evidence="10" id="KW-0325">Glycoprotein</keyword>
<evidence type="ECO:0000256" key="4">
    <source>
        <dbReference type="ARBA" id="ARBA00022692"/>
    </source>
</evidence>
<keyword evidence="8" id="KW-0408">Iron</keyword>
<feature type="transmembrane region" description="Helical" evidence="12">
    <location>
        <begin position="79"/>
        <end position="100"/>
    </location>
</feature>
<evidence type="ECO:0000256" key="7">
    <source>
        <dbReference type="ARBA" id="ARBA00023002"/>
    </source>
</evidence>
<dbReference type="PRINTS" id="PR00466">
    <property type="entry name" value="GP91PHOX"/>
</dbReference>
<dbReference type="InterPro" id="IPR050369">
    <property type="entry name" value="RBOH/FRE"/>
</dbReference>
<keyword evidence="2" id="KW-1003">Cell membrane</keyword>